<dbReference type="PANTHER" id="PTHR43690">
    <property type="entry name" value="NARDILYSIN"/>
    <property type="match status" value="1"/>
</dbReference>
<feature type="domain" description="Peptidase M16 C-terminal" evidence="4">
    <location>
        <begin position="238"/>
        <end position="441"/>
    </location>
</feature>
<keyword evidence="3" id="KW-1133">Transmembrane helix</keyword>
<reference evidence="7 8" key="1">
    <citation type="journal article" date="2012" name="Genome Biol.">
        <title>Genome and low-iron response of an oceanic diatom adapted to chronic iron limitation.</title>
        <authorList>
            <person name="Lommer M."/>
            <person name="Specht M."/>
            <person name="Roy A.S."/>
            <person name="Kraemer L."/>
            <person name="Andreson R."/>
            <person name="Gutowska M.A."/>
            <person name="Wolf J."/>
            <person name="Bergner S.V."/>
            <person name="Schilhabel M.B."/>
            <person name="Klostermeier U.C."/>
            <person name="Beiko R.G."/>
            <person name="Rosenstiel P."/>
            <person name="Hippler M."/>
            <person name="Laroche J."/>
        </authorList>
    </citation>
    <scope>NUCLEOTIDE SEQUENCE [LARGE SCALE GENOMIC DNA]</scope>
    <source>
        <strain evidence="7 8">CCMP1005</strain>
    </source>
</reference>
<dbReference type="AlphaFoldDB" id="K0SD48"/>
<name>K0SD48_THAOC</name>
<feature type="non-terminal residue" evidence="7">
    <location>
        <position position="1"/>
    </location>
</feature>
<dbReference type="GO" id="GO:0043171">
    <property type="term" value="P:peptide catabolic process"/>
    <property type="evidence" value="ECO:0007669"/>
    <property type="project" value="TreeGrafter"/>
</dbReference>
<dbReference type="InterPro" id="IPR011249">
    <property type="entry name" value="Metalloenz_LuxS/M16"/>
</dbReference>
<feature type="region of interest" description="Disordered" evidence="2">
    <location>
        <begin position="147"/>
        <end position="166"/>
    </location>
</feature>
<dbReference type="InterPro" id="IPR007863">
    <property type="entry name" value="Peptidase_M16_C"/>
</dbReference>
<evidence type="ECO:0000259" key="6">
    <source>
        <dbReference type="Pfam" id="PF22456"/>
    </source>
</evidence>
<dbReference type="GO" id="GO:0005829">
    <property type="term" value="C:cytosol"/>
    <property type="evidence" value="ECO:0007669"/>
    <property type="project" value="TreeGrafter"/>
</dbReference>
<dbReference type="OMA" id="ERRIWEP"/>
<dbReference type="GO" id="GO:0005739">
    <property type="term" value="C:mitochondrion"/>
    <property type="evidence" value="ECO:0007669"/>
    <property type="project" value="TreeGrafter"/>
</dbReference>
<dbReference type="SUPFAM" id="SSF63411">
    <property type="entry name" value="LuxS/MPP-like metallohydrolase"/>
    <property type="match status" value="4"/>
</dbReference>
<dbReference type="OrthoDB" id="952271at2759"/>
<feature type="domain" description="Peptidase M16 middle/third" evidence="5">
    <location>
        <begin position="651"/>
        <end position="771"/>
    </location>
</feature>
<dbReference type="GO" id="GO:0004222">
    <property type="term" value="F:metalloendopeptidase activity"/>
    <property type="evidence" value="ECO:0007669"/>
    <property type="project" value="TreeGrafter"/>
</dbReference>
<feature type="compositionally biased region" description="Basic and acidic residues" evidence="2">
    <location>
        <begin position="156"/>
        <end position="166"/>
    </location>
</feature>
<dbReference type="PANTHER" id="PTHR43690:SF18">
    <property type="entry name" value="INSULIN-DEGRADING ENZYME-RELATED"/>
    <property type="match status" value="1"/>
</dbReference>
<dbReference type="Proteomes" id="UP000266841">
    <property type="component" value="Unassembled WGS sequence"/>
</dbReference>
<sequence length="1189" mass="132214">DEMEALPTPIKGYADWRSYKAIRLENGVTVVLVHDVNSKHFACANSVSVGASCDPRELSVLPGLRGVPSRERVQAVPLEAWWSEQCVHQPLSHNVSGMYIGDSELPPFAYCVPSKFEILAEDEVALKALDIFVHFFVNPLFTKSGTQREVQAVDSENSKNKSTDGRRRLQILKALADQNHHYSKFTTGDRHTLPAADVEDTAYGDEIPAQSNDPQLQRIIEEINNGGEKCTKRHEADLVREAVLAFHKRHYYPERMVAVLVGPQSLEQLETWAMERFSKVVDRRVGMSEDDGDDRMRMLATRLVDRSANDAPPVSILSSDVEYVPAFRADVQGTWPVLLTTKPLSDMRKLVVYFPVPPTYSTPDNSPTSMLSHLLGHEGVGSAYAFLQDAGLITSLSAGSRINAPDQNLFQVQISLTESGERNWADVVKVVFDYADMLCKASSSDDASDLTRIWDEVSRLNRMTFNQRSPGAAYSFAPSLAQSVSKFGTYRGLTAGFHLHEGAETLPMEQLYSFCKHIVPSNCFVERCSKNAWEEIEGSDSNSSSSGYFGLQTEKWYGVEFFLTPIDEKMTALWAEPNQNASHLSLPNPNQYIPRSLELCEDLPDEAKSPRIEKAIDPPVLLENGPEGSVLLPPMSCSKRFVIQPFLWLLGRLWWRLDDRYALPKSSLTVLIRTTKAEHKLVRLDGGAAIYDFDSKSSQLSNLLTLVFQEATAQYTYDAHLAGLGFTLSKSSSGFSLTVSGYSDRLSTYAQELLIKFCSSDFIKKIISQARADSIAMYYRDLLLSGKNQGVENSLATVEQISLDDIISHHHDVFSDCDSKLEVLYTGNVSQDHAVTMFDAAKNIVRAKRRNVEANGSSDANRSLVPGPLERRLPPGEDIEIHFQSRNVKEENGAVIVTFQSQVDGFKGKALSTEDSLKRSAAIRLISRIVKEPFFNELRTKQQLGYIVSSFYESGYTTRQAAYFASNPAAVPHSTSIDSLSMYVLSKKVKPTDIANRIDEFLVGFRDRLVDQSEEDLDKHASALARLLTKPTRKLNSEASSHMSKIRRFSPELFSSENENNAVNSMPWDSAQILARAVRGLKKEDIISVWDSLVVNSESAKITSLVYGAKYPLEPGLQGKPLTTMEGLLKKRSTLKPYGSCEPSQQGLKFLLRRKPALCYAVVGAAAAVTVGAVIMSKCGRLNNDQKTK</sequence>
<dbReference type="eggNOG" id="KOG0959">
    <property type="taxonomic scope" value="Eukaryota"/>
</dbReference>
<evidence type="ECO:0000313" key="8">
    <source>
        <dbReference type="Proteomes" id="UP000266841"/>
    </source>
</evidence>
<organism evidence="7 8">
    <name type="scientific">Thalassiosira oceanica</name>
    <name type="common">Marine diatom</name>
    <dbReference type="NCBI Taxonomy" id="159749"/>
    <lineage>
        <taxon>Eukaryota</taxon>
        <taxon>Sar</taxon>
        <taxon>Stramenopiles</taxon>
        <taxon>Ochrophyta</taxon>
        <taxon>Bacillariophyta</taxon>
        <taxon>Coscinodiscophyceae</taxon>
        <taxon>Thalassiosirophycidae</taxon>
        <taxon>Thalassiosirales</taxon>
        <taxon>Thalassiosiraceae</taxon>
        <taxon>Thalassiosira</taxon>
    </lineage>
</organism>
<dbReference type="InterPro" id="IPR054734">
    <property type="entry name" value="PqqF-like_C_4"/>
</dbReference>
<accession>K0SD48</accession>
<evidence type="ECO:0008006" key="9">
    <source>
        <dbReference type="Google" id="ProtNLM"/>
    </source>
</evidence>
<feature type="domain" description="Coenzyme PQQ synthesis protein F-like C-terminal lobe" evidence="6">
    <location>
        <begin position="925"/>
        <end position="1041"/>
    </location>
</feature>
<feature type="domain" description="Peptidase M16 middle/third" evidence="5">
    <location>
        <begin position="551"/>
        <end position="612"/>
    </location>
</feature>
<feature type="region of interest" description="Disordered" evidence="2">
    <location>
        <begin position="852"/>
        <end position="871"/>
    </location>
</feature>
<evidence type="ECO:0000256" key="3">
    <source>
        <dbReference type="SAM" id="Phobius"/>
    </source>
</evidence>
<keyword evidence="3" id="KW-0472">Membrane</keyword>
<evidence type="ECO:0000259" key="5">
    <source>
        <dbReference type="Pfam" id="PF16187"/>
    </source>
</evidence>
<dbReference type="Pfam" id="PF16187">
    <property type="entry name" value="Peptidase_M16_M"/>
    <property type="match status" value="2"/>
</dbReference>
<keyword evidence="8" id="KW-1185">Reference proteome</keyword>
<protein>
    <recommendedName>
        <fullName evidence="9">Peptidase M16 middle/third domain-containing protein</fullName>
    </recommendedName>
</protein>
<evidence type="ECO:0000259" key="4">
    <source>
        <dbReference type="Pfam" id="PF05193"/>
    </source>
</evidence>
<evidence type="ECO:0000313" key="7">
    <source>
        <dbReference type="EMBL" id="EJK62869.1"/>
    </source>
</evidence>
<dbReference type="InterPro" id="IPR032632">
    <property type="entry name" value="Peptidase_M16_M"/>
</dbReference>
<keyword evidence="1" id="KW-0479">Metal-binding</keyword>
<comment type="caution">
    <text evidence="7">The sequence shown here is derived from an EMBL/GenBank/DDBJ whole genome shotgun (WGS) entry which is preliminary data.</text>
</comment>
<proteinExistence type="predicted"/>
<evidence type="ECO:0000256" key="1">
    <source>
        <dbReference type="ARBA" id="ARBA00022723"/>
    </source>
</evidence>
<dbReference type="Pfam" id="PF05193">
    <property type="entry name" value="Peptidase_M16_C"/>
    <property type="match status" value="1"/>
</dbReference>
<evidence type="ECO:0000256" key="2">
    <source>
        <dbReference type="SAM" id="MobiDB-lite"/>
    </source>
</evidence>
<dbReference type="GO" id="GO:0046872">
    <property type="term" value="F:metal ion binding"/>
    <property type="evidence" value="ECO:0007669"/>
    <property type="project" value="UniProtKB-KW"/>
</dbReference>
<dbReference type="EMBL" id="AGNL01018575">
    <property type="protein sequence ID" value="EJK62869.1"/>
    <property type="molecule type" value="Genomic_DNA"/>
</dbReference>
<dbReference type="GO" id="GO:0051603">
    <property type="term" value="P:proteolysis involved in protein catabolic process"/>
    <property type="evidence" value="ECO:0007669"/>
    <property type="project" value="TreeGrafter"/>
</dbReference>
<dbReference type="Gene3D" id="3.30.830.10">
    <property type="entry name" value="Metalloenzyme, LuxS/M16 peptidase-like"/>
    <property type="match status" value="5"/>
</dbReference>
<gene>
    <name evidence="7" type="ORF">THAOC_16503</name>
</gene>
<keyword evidence="3" id="KW-0812">Transmembrane</keyword>
<feature type="transmembrane region" description="Helical" evidence="3">
    <location>
        <begin position="1157"/>
        <end position="1176"/>
    </location>
</feature>
<dbReference type="Pfam" id="PF22456">
    <property type="entry name" value="PqqF-like_C_4"/>
    <property type="match status" value="1"/>
</dbReference>
<dbReference type="InterPro" id="IPR050626">
    <property type="entry name" value="Peptidase_M16"/>
</dbReference>